<dbReference type="OrthoDB" id="5973611at2"/>
<reference evidence="3" key="1">
    <citation type="submission" date="2016-11" db="EMBL/GenBank/DDBJ databases">
        <authorList>
            <person name="Varghese N."/>
            <person name="Submissions S."/>
        </authorList>
    </citation>
    <scope>NUCLEOTIDE SEQUENCE [LARGE SCALE GENOMIC DNA]</scope>
    <source>
        <strain evidence="3">DSM 29326</strain>
    </source>
</reference>
<accession>A0A1M4TXU0</accession>
<dbReference type="RefSeq" id="WP_072855616.1">
    <property type="nucleotide sequence ID" value="NZ_FQUE01000001.1"/>
</dbReference>
<feature type="signal peptide" evidence="1">
    <location>
        <begin position="1"/>
        <end position="26"/>
    </location>
</feature>
<proteinExistence type="predicted"/>
<dbReference type="EMBL" id="FQUE01000001">
    <property type="protein sequence ID" value="SHE49309.1"/>
    <property type="molecule type" value="Genomic_DNA"/>
</dbReference>
<evidence type="ECO:0000313" key="2">
    <source>
        <dbReference type="EMBL" id="SHE49309.1"/>
    </source>
</evidence>
<feature type="chain" id="PRO_5012341152" evidence="1">
    <location>
        <begin position="27"/>
        <end position="163"/>
    </location>
</feature>
<evidence type="ECO:0000256" key="1">
    <source>
        <dbReference type="SAM" id="SignalP"/>
    </source>
</evidence>
<sequence length="163" mass="16844">MSAWCRRILTLCLAALAVGAGDAALACPNPDLGGGSILSSNGASLRLGQSRRVFAGGAGSLDGCTYLGLPEVPVARFNDAPALVAELGGMLGLGMEIGVFSSCATALLVQTEDESWYFNDDGQGPGRPRMLLSRPGNGTLSVWIGTEDGQPCRARVTLTTLMR</sequence>
<dbReference type="AlphaFoldDB" id="A0A1M4TXU0"/>
<protein>
    <submittedName>
        <fullName evidence="2">Uncharacterized protein</fullName>
    </submittedName>
</protein>
<name>A0A1M4TXU0_LOKAT</name>
<keyword evidence="1" id="KW-0732">Signal</keyword>
<gene>
    <name evidence="2" type="ORF">SAMN05444339_101526</name>
</gene>
<dbReference type="STRING" id="366533.SAMN05444339_101526"/>
<dbReference type="Proteomes" id="UP000183987">
    <property type="component" value="Unassembled WGS sequence"/>
</dbReference>
<organism evidence="2 3">
    <name type="scientific">Loktanella atrilutea</name>
    <dbReference type="NCBI Taxonomy" id="366533"/>
    <lineage>
        <taxon>Bacteria</taxon>
        <taxon>Pseudomonadati</taxon>
        <taxon>Pseudomonadota</taxon>
        <taxon>Alphaproteobacteria</taxon>
        <taxon>Rhodobacterales</taxon>
        <taxon>Roseobacteraceae</taxon>
        <taxon>Loktanella</taxon>
    </lineage>
</organism>
<keyword evidence="3" id="KW-1185">Reference proteome</keyword>
<evidence type="ECO:0000313" key="3">
    <source>
        <dbReference type="Proteomes" id="UP000183987"/>
    </source>
</evidence>